<name>A0A9R1AVJ6_TRITD</name>
<comment type="similarity">
    <text evidence="2">Belongs to the major facilitator superfamily. Nitrate/nitrite porter (TC 2.A.1.8) family.</text>
</comment>
<dbReference type="SUPFAM" id="SSF103473">
    <property type="entry name" value="MFS general substrate transporter"/>
    <property type="match status" value="1"/>
</dbReference>
<evidence type="ECO:0000313" key="9">
    <source>
        <dbReference type="Proteomes" id="UP000324705"/>
    </source>
</evidence>
<protein>
    <recommendedName>
        <fullName evidence="10">High-affinity nitrate transporter</fullName>
    </recommendedName>
</protein>
<dbReference type="OMA" id="KEHGWLH"/>
<dbReference type="InterPro" id="IPR044772">
    <property type="entry name" value="NO3_transporter"/>
</dbReference>
<evidence type="ECO:0000256" key="3">
    <source>
        <dbReference type="ARBA" id="ARBA00022692"/>
    </source>
</evidence>
<dbReference type="EMBL" id="LT934121">
    <property type="protein sequence ID" value="VAI41802.1"/>
    <property type="molecule type" value="Genomic_DNA"/>
</dbReference>
<keyword evidence="5" id="KW-0534">Nitrate assimilation</keyword>
<feature type="transmembrane region" description="Helical" evidence="7">
    <location>
        <begin position="261"/>
        <end position="279"/>
    </location>
</feature>
<comment type="subcellular location">
    <subcellularLocation>
        <location evidence="1">Endomembrane system</location>
        <topology evidence="1">Multi-pass membrane protein</topology>
    </subcellularLocation>
</comment>
<sequence length="439" mass="47702">MEVESSSHGAGDEAASKFSLPVDSEHKAKSFRLFSFANPHMRTFHLSWISFFTCFVSTFAAAPLVPIIRDNLNLAKADIAPSSSCSRRPPSSACPSSMMRAGWGNMGGGATQLIMPLVFHAIQKCGATPFVAWRIAYFVPGMMHIVMGLMVLTMGQDLPDGNLASLQKKGDVAKDKFSKVLWGAVTNYRTWIFVLLYGYCMGVELTTDNVIAEYYFDHFHLDLRTSGTIAACFGMANLVARPMGGYLSDLGARYFGMRARLWNIWILQTAGGAFCLWLGRAKALPESVTAMVLFSVCAQAACGAVFGVIPFVSRRSLGIISGMSGAGGNFGAGLTQLLFFTSSKYGTGRGLEYMGIMIMACTLPVALVHFPQWGSMLLPPNANATEEDFYAAEWSEEEKKKGLHIPGQKFAENSRSERGRRNVILATAATPPNNTPEHA</sequence>
<accession>A0A9R1AVJ6</accession>
<feature type="transmembrane region" description="Helical" evidence="7">
    <location>
        <begin position="135"/>
        <end position="159"/>
    </location>
</feature>
<evidence type="ECO:0000256" key="1">
    <source>
        <dbReference type="ARBA" id="ARBA00004127"/>
    </source>
</evidence>
<reference evidence="8 9" key="1">
    <citation type="submission" date="2017-09" db="EMBL/GenBank/DDBJ databases">
        <authorList>
            <consortium name="International Durum Wheat Genome Sequencing Consortium (IDWGSC)"/>
            <person name="Milanesi L."/>
        </authorList>
    </citation>
    <scope>NUCLEOTIDE SEQUENCE [LARGE SCALE GENOMIC DNA]</scope>
    <source>
        <strain evidence="9">cv. Svevo</strain>
    </source>
</reference>
<evidence type="ECO:0000313" key="8">
    <source>
        <dbReference type="EMBL" id="VAI41802.1"/>
    </source>
</evidence>
<dbReference type="GO" id="GO:0042128">
    <property type="term" value="P:nitrate assimilation"/>
    <property type="evidence" value="ECO:0007669"/>
    <property type="project" value="UniProtKB-KW"/>
</dbReference>
<feature type="transmembrane region" description="Helical" evidence="7">
    <location>
        <begin position="291"/>
        <end position="312"/>
    </location>
</feature>
<keyword evidence="3 7" id="KW-0812">Transmembrane</keyword>
<dbReference type="InterPro" id="IPR036259">
    <property type="entry name" value="MFS_trans_sf"/>
</dbReference>
<dbReference type="GO" id="GO:0012505">
    <property type="term" value="C:endomembrane system"/>
    <property type="evidence" value="ECO:0007669"/>
    <property type="project" value="UniProtKB-SubCell"/>
</dbReference>
<dbReference type="GO" id="GO:0015112">
    <property type="term" value="F:nitrate transmembrane transporter activity"/>
    <property type="evidence" value="ECO:0007669"/>
    <property type="project" value="InterPro"/>
</dbReference>
<evidence type="ECO:0008006" key="10">
    <source>
        <dbReference type="Google" id="ProtNLM"/>
    </source>
</evidence>
<dbReference type="Gene3D" id="1.20.1250.20">
    <property type="entry name" value="MFS general substrate transporter like domains"/>
    <property type="match status" value="1"/>
</dbReference>
<feature type="transmembrane region" description="Helical" evidence="7">
    <location>
        <begin position="180"/>
        <end position="199"/>
    </location>
</feature>
<feature type="transmembrane region" description="Helical" evidence="7">
    <location>
        <begin position="319"/>
        <end position="341"/>
    </location>
</feature>
<keyword evidence="6 7" id="KW-0472">Membrane</keyword>
<keyword evidence="9" id="KW-1185">Reference proteome</keyword>
<feature type="transmembrane region" description="Helical" evidence="7">
    <location>
        <begin position="353"/>
        <end position="370"/>
    </location>
</feature>
<dbReference type="FunFam" id="1.20.1250.20:FF:000053">
    <property type="entry name" value="Nitrate transporter 2.1"/>
    <property type="match status" value="1"/>
</dbReference>
<proteinExistence type="inferred from homology"/>
<evidence type="ECO:0000256" key="5">
    <source>
        <dbReference type="ARBA" id="ARBA00023063"/>
    </source>
</evidence>
<evidence type="ECO:0000256" key="7">
    <source>
        <dbReference type="SAM" id="Phobius"/>
    </source>
</evidence>
<dbReference type="Gramene" id="TRITD6Av1G006050.1">
    <property type="protein sequence ID" value="TRITD6Av1G006050.1"/>
    <property type="gene ID" value="TRITD6Av1G006050"/>
</dbReference>
<evidence type="ECO:0000256" key="2">
    <source>
        <dbReference type="ARBA" id="ARBA00008432"/>
    </source>
</evidence>
<dbReference type="Proteomes" id="UP000324705">
    <property type="component" value="Chromosome 6A"/>
</dbReference>
<keyword evidence="4 7" id="KW-1133">Transmembrane helix</keyword>
<dbReference type="PANTHER" id="PTHR23515">
    <property type="entry name" value="HIGH-AFFINITY NITRATE TRANSPORTER 2.3"/>
    <property type="match status" value="1"/>
</dbReference>
<feature type="transmembrane region" description="Helical" evidence="7">
    <location>
        <begin position="48"/>
        <end position="68"/>
    </location>
</feature>
<evidence type="ECO:0000256" key="4">
    <source>
        <dbReference type="ARBA" id="ARBA00022989"/>
    </source>
</evidence>
<gene>
    <name evidence="8" type="ORF">TRITD_6Av1G006050</name>
</gene>
<organism evidence="8 9">
    <name type="scientific">Triticum turgidum subsp. durum</name>
    <name type="common">Durum wheat</name>
    <name type="synonym">Triticum durum</name>
    <dbReference type="NCBI Taxonomy" id="4567"/>
    <lineage>
        <taxon>Eukaryota</taxon>
        <taxon>Viridiplantae</taxon>
        <taxon>Streptophyta</taxon>
        <taxon>Embryophyta</taxon>
        <taxon>Tracheophyta</taxon>
        <taxon>Spermatophyta</taxon>
        <taxon>Magnoliopsida</taxon>
        <taxon>Liliopsida</taxon>
        <taxon>Poales</taxon>
        <taxon>Poaceae</taxon>
        <taxon>BOP clade</taxon>
        <taxon>Pooideae</taxon>
        <taxon>Triticodae</taxon>
        <taxon>Triticeae</taxon>
        <taxon>Triticinae</taxon>
        <taxon>Triticum</taxon>
    </lineage>
</organism>
<dbReference type="AlphaFoldDB" id="A0A9R1AVJ6"/>
<dbReference type="CDD" id="cd17341">
    <property type="entry name" value="MFS_NRT2_like"/>
    <property type="match status" value="1"/>
</dbReference>
<evidence type="ECO:0000256" key="6">
    <source>
        <dbReference type="ARBA" id="ARBA00023136"/>
    </source>
</evidence>